<evidence type="ECO:0000313" key="8">
    <source>
        <dbReference type="RefSeq" id="XP_006812670.1"/>
    </source>
</evidence>
<keyword evidence="7" id="KW-1185">Reference proteome</keyword>
<keyword evidence="3" id="KW-1015">Disulfide bond</keyword>
<dbReference type="SUPFAM" id="SSF48726">
    <property type="entry name" value="Immunoglobulin"/>
    <property type="match status" value="3"/>
</dbReference>
<evidence type="ECO:0000256" key="2">
    <source>
        <dbReference type="ARBA" id="ARBA00022737"/>
    </source>
</evidence>
<keyword evidence="4" id="KW-0393">Immunoglobulin domain</keyword>
<dbReference type="GeneID" id="102806116"/>
<dbReference type="InterPro" id="IPR013783">
    <property type="entry name" value="Ig-like_fold"/>
</dbReference>
<dbReference type="SMART" id="SM00409">
    <property type="entry name" value="IG"/>
    <property type="match status" value="2"/>
</dbReference>
<evidence type="ECO:0000256" key="3">
    <source>
        <dbReference type="ARBA" id="ARBA00023157"/>
    </source>
</evidence>
<dbReference type="Gene3D" id="2.60.40.10">
    <property type="entry name" value="Immunoglobulins"/>
    <property type="match status" value="4"/>
</dbReference>
<dbReference type="InterPro" id="IPR007110">
    <property type="entry name" value="Ig-like_dom"/>
</dbReference>
<gene>
    <name evidence="8" type="primary">LOC102806116</name>
</gene>
<evidence type="ECO:0000259" key="6">
    <source>
        <dbReference type="PROSITE" id="PS50853"/>
    </source>
</evidence>
<feature type="non-terminal residue" evidence="8">
    <location>
        <position position="381"/>
    </location>
</feature>
<name>A0ABM0LY29_SACKO</name>
<reference evidence="8" key="1">
    <citation type="submission" date="2025-08" db="UniProtKB">
        <authorList>
            <consortium name="RefSeq"/>
        </authorList>
    </citation>
    <scope>IDENTIFICATION</scope>
    <source>
        <tissue evidence="8">Testes</tissue>
    </source>
</reference>
<evidence type="ECO:0000256" key="1">
    <source>
        <dbReference type="ARBA" id="ARBA00022729"/>
    </source>
</evidence>
<dbReference type="InterPro" id="IPR051170">
    <property type="entry name" value="Neural/epithelial_adhesion"/>
</dbReference>
<proteinExistence type="predicted"/>
<dbReference type="InterPro" id="IPR003598">
    <property type="entry name" value="Ig_sub2"/>
</dbReference>
<dbReference type="InterPro" id="IPR036179">
    <property type="entry name" value="Ig-like_dom_sf"/>
</dbReference>
<dbReference type="PANTHER" id="PTHR12231">
    <property type="entry name" value="CTX-RELATED TYPE I TRANSMEMBRANE PROTEIN"/>
    <property type="match status" value="1"/>
</dbReference>
<dbReference type="PANTHER" id="PTHR12231:SF253">
    <property type="entry name" value="DPR-INTERACTING PROTEIN ETA, ISOFORM B-RELATED"/>
    <property type="match status" value="1"/>
</dbReference>
<dbReference type="SUPFAM" id="SSF49265">
    <property type="entry name" value="Fibronectin type III"/>
    <property type="match status" value="1"/>
</dbReference>
<dbReference type="RefSeq" id="XP_006812670.1">
    <property type="nucleotide sequence ID" value="XM_006812607.1"/>
</dbReference>
<protein>
    <submittedName>
        <fullName evidence="8">Neural cell adhesion molecule 2-like</fullName>
    </submittedName>
</protein>
<feature type="domain" description="Fibronectin type-III" evidence="6">
    <location>
        <begin position="287"/>
        <end position="381"/>
    </location>
</feature>
<dbReference type="Pfam" id="PF13927">
    <property type="entry name" value="Ig_3"/>
    <property type="match status" value="2"/>
</dbReference>
<dbReference type="SMART" id="SM00408">
    <property type="entry name" value="IGc2"/>
    <property type="match status" value="2"/>
</dbReference>
<feature type="domain" description="Ig-like" evidence="5">
    <location>
        <begin position="18"/>
        <end position="106"/>
    </location>
</feature>
<keyword evidence="2" id="KW-0677">Repeat</keyword>
<dbReference type="SMART" id="SM00060">
    <property type="entry name" value="FN3"/>
    <property type="match status" value="1"/>
</dbReference>
<keyword evidence="1" id="KW-0732">Signal</keyword>
<dbReference type="CDD" id="cd00063">
    <property type="entry name" value="FN3"/>
    <property type="match status" value="1"/>
</dbReference>
<dbReference type="InterPro" id="IPR036116">
    <property type="entry name" value="FN3_sf"/>
</dbReference>
<sequence length="381" mass="41284">MRVTIDCFKDKYPPTDPPTITTSPSDETVHKTNAVTLSCEAARGKPATAVIYTWKKGSDDISIGGRYRLNGGSLTIINIVREDDGIYTCYASNGVGQPDSASATVTVYYPPTITTLPSDETVTEGSISLTLQCTATDGKPATLITYTWRKDDGDISIGGRYSLNGGSLTISTIVREDDGVYTCYASNGIGQPDSASATVTVYYYYSGIGDSISMNVSVNANPLPVTFGDWKNYDVVLTDKVDTLSMSTVFINEVRELHFGVYNITAHNDIGSVVLQVNLHHAGVPDAPTSMNIIDRSYDSLSILLLPGYGGGDGRDIVHYIEYRSALEASFQSWPSDGMGTRNTTIWIMQLQPSTAYEIKAKTGNMYGIGQFSTTYVFVTY</sequence>
<dbReference type="InterPro" id="IPR003961">
    <property type="entry name" value="FN3_dom"/>
</dbReference>
<organism evidence="7 8">
    <name type="scientific">Saccoglossus kowalevskii</name>
    <name type="common">Acorn worm</name>
    <dbReference type="NCBI Taxonomy" id="10224"/>
    <lineage>
        <taxon>Eukaryota</taxon>
        <taxon>Metazoa</taxon>
        <taxon>Hemichordata</taxon>
        <taxon>Enteropneusta</taxon>
        <taxon>Harrimaniidae</taxon>
        <taxon>Saccoglossus</taxon>
    </lineage>
</organism>
<evidence type="ECO:0000256" key="4">
    <source>
        <dbReference type="ARBA" id="ARBA00023319"/>
    </source>
</evidence>
<evidence type="ECO:0000313" key="7">
    <source>
        <dbReference type="Proteomes" id="UP000694865"/>
    </source>
</evidence>
<dbReference type="InterPro" id="IPR003599">
    <property type="entry name" value="Ig_sub"/>
</dbReference>
<evidence type="ECO:0000259" key="5">
    <source>
        <dbReference type="PROSITE" id="PS50835"/>
    </source>
</evidence>
<dbReference type="PROSITE" id="PS50835">
    <property type="entry name" value="IG_LIKE"/>
    <property type="match status" value="2"/>
</dbReference>
<dbReference type="Proteomes" id="UP000694865">
    <property type="component" value="Unplaced"/>
</dbReference>
<dbReference type="PROSITE" id="PS50853">
    <property type="entry name" value="FN3"/>
    <property type="match status" value="1"/>
</dbReference>
<accession>A0ABM0LY29</accession>
<feature type="domain" description="Ig-like" evidence="5">
    <location>
        <begin position="111"/>
        <end position="200"/>
    </location>
</feature>